<protein>
    <submittedName>
        <fullName evidence="1">Uncharacterized protein</fullName>
    </submittedName>
</protein>
<gene>
    <name evidence="1" type="ORF">C0068_16470</name>
</gene>
<evidence type="ECO:0000313" key="2">
    <source>
        <dbReference type="Proteomes" id="UP000237222"/>
    </source>
</evidence>
<dbReference type="Proteomes" id="UP000237222">
    <property type="component" value="Unassembled WGS sequence"/>
</dbReference>
<organism evidence="1 2">
    <name type="scientific">Zhongshania marina</name>
    <dbReference type="NCBI Taxonomy" id="2304603"/>
    <lineage>
        <taxon>Bacteria</taxon>
        <taxon>Pseudomonadati</taxon>
        <taxon>Pseudomonadota</taxon>
        <taxon>Gammaproteobacteria</taxon>
        <taxon>Cellvibrionales</taxon>
        <taxon>Spongiibacteraceae</taxon>
        <taxon>Zhongshania</taxon>
    </lineage>
</organism>
<dbReference type="AlphaFoldDB" id="A0A2S4HCW5"/>
<evidence type="ECO:0000313" key="1">
    <source>
        <dbReference type="EMBL" id="POP51531.1"/>
    </source>
</evidence>
<sequence length="60" mass="7158">MAEEAKLISREPWWATPPSVYESEDDLTWGYLEYYSDGSWHFDPTEPSEEEIRSRKSCRL</sequence>
<name>A0A2S4HCW5_9GAMM</name>
<comment type="caution">
    <text evidence="1">The sequence shown here is derived from an EMBL/GenBank/DDBJ whole genome shotgun (WGS) entry which is preliminary data.</text>
</comment>
<accession>A0A2S4HCW5</accession>
<reference evidence="1" key="1">
    <citation type="submission" date="2018-01" db="EMBL/GenBank/DDBJ databases">
        <authorList>
            <person name="Yu X.-D."/>
        </authorList>
    </citation>
    <scope>NUCLEOTIDE SEQUENCE</scope>
    <source>
        <strain evidence="1">ZX-21</strain>
    </source>
</reference>
<dbReference type="EMBL" id="PQGG01000038">
    <property type="protein sequence ID" value="POP51531.1"/>
    <property type="molecule type" value="Genomic_DNA"/>
</dbReference>
<proteinExistence type="predicted"/>